<comment type="caution">
    <text evidence="1">The sequence shown here is derived from an EMBL/GenBank/DDBJ whole genome shotgun (WGS) entry which is preliminary data.</text>
</comment>
<gene>
    <name evidence="1" type="ORF">TNIN_400971</name>
</gene>
<evidence type="ECO:0000313" key="1">
    <source>
        <dbReference type="EMBL" id="GFY43263.1"/>
    </source>
</evidence>
<dbReference type="Proteomes" id="UP000886998">
    <property type="component" value="Unassembled WGS sequence"/>
</dbReference>
<protein>
    <submittedName>
        <fullName evidence="1">Uncharacterized protein</fullName>
    </submittedName>
</protein>
<organism evidence="1 2">
    <name type="scientific">Trichonephila inaurata madagascariensis</name>
    <dbReference type="NCBI Taxonomy" id="2747483"/>
    <lineage>
        <taxon>Eukaryota</taxon>
        <taxon>Metazoa</taxon>
        <taxon>Ecdysozoa</taxon>
        <taxon>Arthropoda</taxon>
        <taxon>Chelicerata</taxon>
        <taxon>Arachnida</taxon>
        <taxon>Araneae</taxon>
        <taxon>Araneomorphae</taxon>
        <taxon>Entelegynae</taxon>
        <taxon>Araneoidea</taxon>
        <taxon>Nephilidae</taxon>
        <taxon>Trichonephila</taxon>
        <taxon>Trichonephila inaurata</taxon>
    </lineage>
</organism>
<evidence type="ECO:0000313" key="2">
    <source>
        <dbReference type="Proteomes" id="UP000886998"/>
    </source>
</evidence>
<dbReference type="AlphaFoldDB" id="A0A8X7BU53"/>
<reference evidence="1" key="1">
    <citation type="submission" date="2020-08" db="EMBL/GenBank/DDBJ databases">
        <title>Multicomponent nature underlies the extraordinary mechanical properties of spider dragline silk.</title>
        <authorList>
            <person name="Kono N."/>
            <person name="Nakamura H."/>
            <person name="Mori M."/>
            <person name="Yoshida Y."/>
            <person name="Ohtoshi R."/>
            <person name="Malay A.D."/>
            <person name="Moran D.A.P."/>
            <person name="Tomita M."/>
            <person name="Numata K."/>
            <person name="Arakawa K."/>
        </authorList>
    </citation>
    <scope>NUCLEOTIDE SEQUENCE</scope>
</reference>
<sequence length="1071" mass="120412">MNKAKISPKIVSNLNKNVEIEKISPALPEKSVCILRVKNVLKTPDTIQEKKSLVWKEPAVLSIVKDGLKTPDTIQEKKSLMWKEPAVLSDKDLTNIAVESTRNVKRSAVILSDDSSSSRNISTKEYSFKRQESDKASIKVINISKQKECQDIKLLPNVSNSLKLISEKKTFEASEKIPPVSTKIIYVGNASQIPVIKQAIAASKCAVNSSSEQILHNASKINKDHTLQMKHLSIKKVSSGKQTVQMNPTEVTGTEKIIINLSEGRRILGTEAKSNLMNFSESSSSIQNKKSNDIEENKQMIILPIKSISEVTSHNLELPSLQNSEIELCAIQCNTGRNVSLKSNSPVKIYSPKQISTLNRAVNTQPVKLVNNGSSISCSVNKPTSEDSKFFMPCSISSLEKDIKGSKSTKKTENEYPPVNLSVAHVQSKSCLMYPLKKNSATDIKSNVIKTNNNNSSIQIMSPATNTISSVNQQSKYNLYETENRSPVPKSNSSIKKKTLMPIEVSLTKQGKDNSCKQRNKKSDVEIVSCAAETSSVSSTTICSSNMNEISFGKNNSYKTCSKDEYQLTQQKQFVLANKVANFTSLPKFTPAILLPKVLLERLPDAITEACIKNGYVLIQKHPKISDSSTIEDTDIREKRNKGLKRKRVQYPVLTNPKVQVNTKCDELNDSNEGTSNVHGILNENVKHAAFSEEKNASPLTKKDETPIQSVLPALKKDLRPTNLKIIKISANEMEKLSDCFKNPCAIVPPTTSKQQTLTIPILVNEDAEKKETKTINEPESASMYHKTPMKQVFEKKEDRKSLSSDLLELIESEKQKKVEKDKMKKKEKILKKMLLKYEEKEEKKQWKYLQKRLIRCIEKNKNRLKRRTGLLMEIVTNSSKLKEQIHKLNCTENDDVKHLLSKLVKAIRDKDSIVAISKNHKEVAKSQSIQEEKTVIKDQVQSFGNMSTSKIQRNHKSRVRVGERKKSISKSTSMNIFSSSVSQDNVYCYDPESERSREDTISYSKLNESQEKTSPNEVISYKLRKRNPKKLFADDPFVDLSIITDEKYTIECVCGSRDCNGIHPECLQFP</sequence>
<dbReference type="OrthoDB" id="6433911at2759"/>
<keyword evidence="2" id="KW-1185">Reference proteome</keyword>
<accession>A0A8X7BU53</accession>
<proteinExistence type="predicted"/>
<dbReference type="EMBL" id="BMAV01003571">
    <property type="protein sequence ID" value="GFY43263.1"/>
    <property type="molecule type" value="Genomic_DNA"/>
</dbReference>
<name>A0A8X7BU53_9ARAC</name>